<organism evidence="6 7">
    <name type="scientific">Albidovulum litorale</name>
    <dbReference type="NCBI Taxonomy" id="2984134"/>
    <lineage>
        <taxon>Bacteria</taxon>
        <taxon>Pseudomonadati</taxon>
        <taxon>Pseudomonadota</taxon>
        <taxon>Alphaproteobacteria</taxon>
        <taxon>Rhodobacterales</taxon>
        <taxon>Paracoccaceae</taxon>
        <taxon>Albidovulum</taxon>
    </lineage>
</organism>
<keyword evidence="3" id="KW-1035">Host cytoplasm</keyword>
<dbReference type="Gene3D" id="1.10.530.40">
    <property type="match status" value="1"/>
</dbReference>
<dbReference type="RefSeq" id="WP_263740041.1">
    <property type="nucleotide sequence ID" value="NZ_JAOWKZ010000003.1"/>
</dbReference>
<keyword evidence="4" id="KW-0378">Hydrolase</keyword>
<comment type="similarity">
    <text evidence="4">Belongs to the glycosyl hydrolase 24 family.</text>
</comment>
<keyword evidence="2 4" id="KW-0081">Bacteriolytic enzyme</keyword>
<dbReference type="PANTHER" id="PTHR38107">
    <property type="match status" value="1"/>
</dbReference>
<keyword evidence="4" id="KW-0326">Glycosidase</keyword>
<dbReference type="CDD" id="cd00737">
    <property type="entry name" value="lyz_endolysin_autolysin"/>
    <property type="match status" value="1"/>
</dbReference>
<dbReference type="Proteomes" id="UP001652564">
    <property type="component" value="Unassembled WGS sequence"/>
</dbReference>
<proteinExistence type="inferred from homology"/>
<dbReference type="InterPro" id="IPR002196">
    <property type="entry name" value="Glyco_hydro_24"/>
</dbReference>
<gene>
    <name evidence="6" type="ORF">OEZ71_10960</name>
</gene>
<dbReference type="InterPro" id="IPR051018">
    <property type="entry name" value="Bacteriophage_GH24"/>
</dbReference>
<dbReference type="SUPFAM" id="SSF53955">
    <property type="entry name" value="Lysozyme-like"/>
    <property type="match status" value="1"/>
</dbReference>
<evidence type="ECO:0000256" key="3">
    <source>
        <dbReference type="ARBA" id="ARBA00023200"/>
    </source>
</evidence>
<dbReference type="Pfam" id="PF00959">
    <property type="entry name" value="Phage_lysozyme"/>
    <property type="match status" value="1"/>
</dbReference>
<accession>A0ABT2ZNZ5</accession>
<dbReference type="InterPro" id="IPR023346">
    <property type="entry name" value="Lysozyme-like_dom_sf"/>
</dbReference>
<sequence length="239" mass="26099">MQMTDQGLLALVRHEGIVPGPYLDVKQVWTFGIGHTAAAGAPDPATMPRGMPADLNAAIREAFRVFQSDLARYEADVLRAVKVPLERHEFDALVSFHYNTGGIAKAALTRHLNAGDRAAAAAAFMGWLKPVAIRPRREAERDLFAKGHYPAGNIPIWSVDRNGRVDFSRPIRRLTEDEALALLRPASAPVPTQTNSPRLGGGGCWTNSKERQHHELEPRAWADLPCLSGSLRSGDGRVS</sequence>
<comment type="caution">
    <text evidence="6">The sequence shown here is derived from an EMBL/GenBank/DDBJ whole genome shotgun (WGS) entry which is preliminary data.</text>
</comment>
<comment type="catalytic activity">
    <reaction evidence="4">
        <text>Hydrolysis of (1-&gt;4)-beta-linkages between N-acetylmuramic acid and N-acetyl-D-glucosamine residues in a peptidoglycan and between N-acetyl-D-glucosamine residues in chitodextrins.</text>
        <dbReference type="EC" id="3.2.1.17"/>
    </reaction>
</comment>
<name>A0ABT2ZNZ5_9RHOB</name>
<keyword evidence="1 4" id="KW-0929">Antimicrobial</keyword>
<protein>
    <recommendedName>
        <fullName evidence="4">Lysozyme</fullName>
        <ecNumber evidence="4">3.2.1.17</ecNumber>
    </recommendedName>
</protein>
<evidence type="ECO:0000313" key="6">
    <source>
        <dbReference type="EMBL" id="MCV2872813.1"/>
    </source>
</evidence>
<dbReference type="InterPro" id="IPR033907">
    <property type="entry name" value="Endolysin_autolysin"/>
</dbReference>
<evidence type="ECO:0000256" key="1">
    <source>
        <dbReference type="ARBA" id="ARBA00022529"/>
    </source>
</evidence>
<dbReference type="EMBL" id="JAOWKZ010000003">
    <property type="protein sequence ID" value="MCV2872813.1"/>
    <property type="molecule type" value="Genomic_DNA"/>
</dbReference>
<feature type="region of interest" description="Disordered" evidence="5">
    <location>
        <begin position="188"/>
        <end position="207"/>
    </location>
</feature>
<reference evidence="6 7" key="1">
    <citation type="submission" date="2022-10" db="EMBL/GenBank/DDBJ databases">
        <title>Defluviimonas sp. nov., isolated from ocean surface sediments.</title>
        <authorList>
            <person name="He W."/>
            <person name="Wang L."/>
            <person name="Zhang D.-F."/>
        </authorList>
    </citation>
    <scope>NUCLEOTIDE SEQUENCE [LARGE SCALE GENOMIC DNA]</scope>
    <source>
        <strain evidence="6 7">WL0050</strain>
    </source>
</reference>
<keyword evidence="7" id="KW-1185">Reference proteome</keyword>
<evidence type="ECO:0000256" key="5">
    <source>
        <dbReference type="SAM" id="MobiDB-lite"/>
    </source>
</evidence>
<evidence type="ECO:0000313" key="7">
    <source>
        <dbReference type="Proteomes" id="UP001652564"/>
    </source>
</evidence>
<dbReference type="InterPro" id="IPR023347">
    <property type="entry name" value="Lysozyme_dom_sf"/>
</dbReference>
<evidence type="ECO:0000256" key="2">
    <source>
        <dbReference type="ARBA" id="ARBA00022638"/>
    </source>
</evidence>
<dbReference type="PANTHER" id="PTHR38107:SF3">
    <property type="entry name" value="LYSOZYME RRRD-RELATED"/>
    <property type="match status" value="1"/>
</dbReference>
<dbReference type="EC" id="3.2.1.17" evidence="4"/>
<evidence type="ECO:0000256" key="4">
    <source>
        <dbReference type="RuleBase" id="RU003788"/>
    </source>
</evidence>